<dbReference type="Proteomes" id="UP000249169">
    <property type="component" value="Unassembled WGS sequence"/>
</dbReference>
<evidence type="ECO:0000313" key="8">
    <source>
        <dbReference type="Proteomes" id="UP000249169"/>
    </source>
</evidence>
<evidence type="ECO:0000256" key="2">
    <source>
        <dbReference type="ARBA" id="ARBA00005268"/>
    </source>
</evidence>
<feature type="transmembrane region" description="Helical" evidence="6">
    <location>
        <begin position="128"/>
        <end position="146"/>
    </location>
</feature>
<evidence type="ECO:0000256" key="4">
    <source>
        <dbReference type="ARBA" id="ARBA00022989"/>
    </source>
</evidence>
<dbReference type="EMBL" id="QHKO01000008">
    <property type="protein sequence ID" value="RAL20742.1"/>
    <property type="molecule type" value="Genomic_DNA"/>
</dbReference>
<evidence type="ECO:0000313" key="7">
    <source>
        <dbReference type="EMBL" id="RAL20742.1"/>
    </source>
</evidence>
<feature type="transmembrane region" description="Helical" evidence="6">
    <location>
        <begin position="223"/>
        <end position="245"/>
    </location>
</feature>
<sequence length="274" mass="29582">MTYVQLSPLDLAIAALLLLIPALISLALKLGLQKSLAIAALRTVVQLSLLGLILEWVFEANRWYYVLPMLLVMLIAAARAAISRSARQVPGSHITAFASLTLATSLTTFAITELVIGADPWFTPQYVIPLLGMLLGNGLTGISLGLDRMLSDIVLQRPAIEARLAMGSSLWEASRQHLKEGVRNGMIPIINAMMVVGLVSLPGMMTGQILAGADPADAVAYQILIMFMIAAATALGTITLCLLTFRRLAHPMARLRWDIITHRDETPAPSHAKK</sequence>
<keyword evidence="4 6" id="KW-1133">Transmembrane helix</keyword>
<comment type="similarity">
    <text evidence="2">Belongs to the UPF0014 family.</text>
</comment>
<evidence type="ECO:0000256" key="5">
    <source>
        <dbReference type="ARBA" id="ARBA00023136"/>
    </source>
</evidence>
<organism evidence="7 8">
    <name type="scientific">Lujinxingia litoralis</name>
    <dbReference type="NCBI Taxonomy" id="2211119"/>
    <lineage>
        <taxon>Bacteria</taxon>
        <taxon>Deltaproteobacteria</taxon>
        <taxon>Bradymonadales</taxon>
        <taxon>Lujinxingiaceae</taxon>
        <taxon>Lujinxingia</taxon>
    </lineage>
</organism>
<protein>
    <submittedName>
        <fullName evidence="7">Iron export ABC transporter permease subunit FetB</fullName>
    </submittedName>
</protein>
<keyword evidence="8" id="KW-1185">Reference proteome</keyword>
<proteinExistence type="inferred from homology"/>
<evidence type="ECO:0000256" key="6">
    <source>
        <dbReference type="SAM" id="Phobius"/>
    </source>
</evidence>
<dbReference type="RefSeq" id="WP_111730834.1">
    <property type="nucleotide sequence ID" value="NZ_QHKO01000008.1"/>
</dbReference>
<dbReference type="PANTHER" id="PTHR30028:SF0">
    <property type="entry name" value="PROTEIN ALUMINUM SENSITIVE 3"/>
    <property type="match status" value="1"/>
</dbReference>
<evidence type="ECO:0000256" key="1">
    <source>
        <dbReference type="ARBA" id="ARBA00004141"/>
    </source>
</evidence>
<dbReference type="GO" id="GO:0005886">
    <property type="term" value="C:plasma membrane"/>
    <property type="evidence" value="ECO:0007669"/>
    <property type="project" value="TreeGrafter"/>
</dbReference>
<dbReference type="OrthoDB" id="9791807at2"/>
<feature type="transmembrane region" description="Helical" evidence="6">
    <location>
        <begin position="94"/>
        <end position="116"/>
    </location>
</feature>
<name>A0A328C268_9DELT</name>
<feature type="transmembrane region" description="Helical" evidence="6">
    <location>
        <begin position="12"/>
        <end position="32"/>
    </location>
</feature>
<evidence type="ECO:0000256" key="3">
    <source>
        <dbReference type="ARBA" id="ARBA00022692"/>
    </source>
</evidence>
<comment type="subcellular location">
    <subcellularLocation>
        <location evidence="1">Membrane</location>
        <topology evidence="1">Multi-pass membrane protein</topology>
    </subcellularLocation>
</comment>
<dbReference type="PANTHER" id="PTHR30028">
    <property type="entry name" value="UPF0014 INNER MEMBRANE PROTEIN YBBM-RELATED"/>
    <property type="match status" value="1"/>
</dbReference>
<keyword evidence="5 6" id="KW-0472">Membrane</keyword>
<accession>A0A328C268</accession>
<feature type="transmembrane region" description="Helical" evidence="6">
    <location>
        <begin position="63"/>
        <end position="82"/>
    </location>
</feature>
<dbReference type="Pfam" id="PF03649">
    <property type="entry name" value="UPF0014"/>
    <property type="match status" value="1"/>
</dbReference>
<reference evidence="7 8" key="1">
    <citation type="submission" date="2018-05" db="EMBL/GenBank/DDBJ databases">
        <title>Lujinxingia marina gen. nov. sp. nov., a new facultative anaerobic member of the class Deltaproteobacteria, and proposal of Lujinxingaceae fam. nov.</title>
        <authorList>
            <person name="Li C.-M."/>
        </authorList>
    </citation>
    <scope>NUCLEOTIDE SEQUENCE [LARGE SCALE GENOMIC DNA]</scope>
    <source>
        <strain evidence="7 8">B210</strain>
    </source>
</reference>
<dbReference type="InterPro" id="IPR005226">
    <property type="entry name" value="UPF0014_fam"/>
</dbReference>
<keyword evidence="3 6" id="KW-0812">Transmembrane</keyword>
<gene>
    <name evidence="7" type="ORF">DL240_15605</name>
</gene>
<dbReference type="AlphaFoldDB" id="A0A328C268"/>
<comment type="caution">
    <text evidence="7">The sequence shown here is derived from an EMBL/GenBank/DDBJ whole genome shotgun (WGS) entry which is preliminary data.</text>
</comment>
<feature type="transmembrane region" description="Helical" evidence="6">
    <location>
        <begin position="39"/>
        <end position="57"/>
    </location>
</feature>
<feature type="transmembrane region" description="Helical" evidence="6">
    <location>
        <begin position="189"/>
        <end position="211"/>
    </location>
</feature>